<dbReference type="AlphaFoldDB" id="A0AAN8SEP1"/>
<dbReference type="Proteomes" id="UP001372834">
    <property type="component" value="Unassembled WGS sequence"/>
</dbReference>
<dbReference type="GO" id="GO:0019433">
    <property type="term" value="P:triglyceride catabolic process"/>
    <property type="evidence" value="ECO:0007669"/>
    <property type="project" value="TreeGrafter"/>
</dbReference>
<dbReference type="GO" id="GO:0008203">
    <property type="term" value="P:cholesterol metabolic process"/>
    <property type="evidence" value="ECO:0007669"/>
    <property type="project" value="InterPro"/>
</dbReference>
<organism evidence="3 4">
    <name type="scientific">Polyplax serrata</name>
    <name type="common">Common mouse louse</name>
    <dbReference type="NCBI Taxonomy" id="468196"/>
    <lineage>
        <taxon>Eukaryota</taxon>
        <taxon>Metazoa</taxon>
        <taxon>Ecdysozoa</taxon>
        <taxon>Arthropoda</taxon>
        <taxon>Hexapoda</taxon>
        <taxon>Insecta</taxon>
        <taxon>Pterygota</taxon>
        <taxon>Neoptera</taxon>
        <taxon>Paraneoptera</taxon>
        <taxon>Psocodea</taxon>
        <taxon>Troctomorpha</taxon>
        <taxon>Phthiraptera</taxon>
        <taxon>Anoplura</taxon>
        <taxon>Polyplacidae</taxon>
        <taxon>Polyplax</taxon>
    </lineage>
</organism>
<dbReference type="InterPro" id="IPR029058">
    <property type="entry name" value="AB_hydrolase_fold"/>
</dbReference>
<evidence type="ECO:0000313" key="3">
    <source>
        <dbReference type="EMBL" id="KAK6645392.1"/>
    </source>
</evidence>
<evidence type="ECO:0000313" key="4">
    <source>
        <dbReference type="Proteomes" id="UP001372834"/>
    </source>
</evidence>
<feature type="domain" description="Hormone-sensitive lipase N-terminal" evidence="1">
    <location>
        <begin position="10"/>
        <end position="311"/>
    </location>
</feature>
<dbReference type="GO" id="GO:0004806">
    <property type="term" value="F:triacylglycerol lipase activity"/>
    <property type="evidence" value="ECO:0007669"/>
    <property type="project" value="TreeGrafter"/>
</dbReference>
<dbReference type="Pfam" id="PF06350">
    <property type="entry name" value="HSL_N"/>
    <property type="match status" value="1"/>
</dbReference>
<dbReference type="Gene3D" id="3.40.50.1820">
    <property type="entry name" value="alpha/beta hydrolase"/>
    <property type="match status" value="2"/>
</dbReference>
<name>A0AAN8SEP1_POLSC</name>
<evidence type="ECO:0000259" key="1">
    <source>
        <dbReference type="Pfam" id="PF06350"/>
    </source>
</evidence>
<dbReference type="PANTHER" id="PTHR23025:SF3">
    <property type="entry name" value="HORMONE-SENSITIVE LIPASE"/>
    <property type="match status" value="1"/>
</dbReference>
<dbReference type="InterPro" id="IPR010468">
    <property type="entry name" value="HSL_N"/>
</dbReference>
<proteinExistence type="predicted"/>
<dbReference type="SUPFAM" id="SSF53474">
    <property type="entry name" value="alpha/beta-Hydrolases"/>
    <property type="match status" value="1"/>
</dbReference>
<evidence type="ECO:0000259" key="2">
    <source>
        <dbReference type="Pfam" id="PF07859"/>
    </source>
</evidence>
<protein>
    <recommendedName>
        <fullName evidence="5">Hormone-sensitive lipase</fullName>
    </recommendedName>
</protein>
<feature type="domain" description="Alpha/beta hydrolase fold-3" evidence="2">
    <location>
        <begin position="332"/>
        <end position="473"/>
    </location>
</feature>
<sequence>MEEACDKSYVNELIQICGKNAEYYEKDETENGQRMYLAFLGIVDHVNTILPLVANIEKIMGLYDFDDQTPGNGYRSFVIIAQISIKHALQLCNYVAVNKDFIIFRKGLYVKEIEAISHMIASLATCFKHLCTLVNWSETGELFPSAEHYSEVLLQQSDTVNQYAFYGRCLGIQFCQSVQPLLRMIAIFMASFSEMYYNIGSFSAKAHGLYSGGKFLLDPELRAQRIVNISQHANIDFCKAFWFLTESELMKKIPDFMCSAMAVNIEIQIPPEPLKIENSLGVDIEIPIPSSHVPVSSIQVRLLSSTKREGMIAVWSDTSKKNNILPPSKSLILHCHGGGFVAQSSKSHEVYLREWACILDVPIVSVDYSLAPEAPFPRALEEVFYSYCWVLKNSHILGSTGENIILAGDSAGANLILGTALKCIEYSIRKPNGLFLAYVPVIVSSTPSPSRLLCLMDPLLPIGFLLRCLKAYACPDPIVIEKGEENSEAEASDLTESVQNACNLLQIDNKNNASETSQPTCSPDLISGCERNGHGNHFLDITTDSNGSLPVSQAKSSEIEKATEATEKNYKNTFNSMRKKVTNLVVSTLRLDSKPGTGKVVNGNEPIKLSSSNSFKDLKFLVPKDPYLSPYWASDDKLRQMPPISICSVEFDPCLDDCVMFAKKLKRLGNTVTLDILSGLPHGFLNLSKINKDAEKGSKFCIERIKELLSRGSGQSKNCSDVNENLSPTNNVACDS</sequence>
<dbReference type="EMBL" id="JAWJWE010000001">
    <property type="protein sequence ID" value="KAK6645392.1"/>
    <property type="molecule type" value="Genomic_DNA"/>
</dbReference>
<comment type="caution">
    <text evidence="3">The sequence shown here is derived from an EMBL/GenBank/DDBJ whole genome shotgun (WGS) entry which is preliminary data.</text>
</comment>
<dbReference type="InterPro" id="IPR013094">
    <property type="entry name" value="AB_hydrolase_3"/>
</dbReference>
<dbReference type="GO" id="GO:0004771">
    <property type="term" value="F:sterol ester esterase activity"/>
    <property type="evidence" value="ECO:0007669"/>
    <property type="project" value="TreeGrafter"/>
</dbReference>
<gene>
    <name evidence="3" type="ORF">RUM43_001669</name>
</gene>
<feature type="domain" description="Alpha/beta hydrolase fold-3" evidence="2">
    <location>
        <begin position="624"/>
        <end position="685"/>
    </location>
</feature>
<evidence type="ECO:0008006" key="5">
    <source>
        <dbReference type="Google" id="ProtNLM"/>
    </source>
</evidence>
<dbReference type="PANTHER" id="PTHR23025">
    <property type="entry name" value="TRIACYLGLYCEROL LIPASE"/>
    <property type="match status" value="1"/>
</dbReference>
<accession>A0AAN8SEP1</accession>
<reference evidence="3 4" key="1">
    <citation type="submission" date="2023-10" db="EMBL/GenBank/DDBJ databases">
        <title>Genomes of two closely related lineages of the louse Polyplax serrata with different host specificities.</title>
        <authorList>
            <person name="Martinu J."/>
            <person name="Tarabai H."/>
            <person name="Stefka J."/>
            <person name="Hypsa V."/>
        </authorList>
    </citation>
    <scope>NUCLEOTIDE SEQUENCE [LARGE SCALE GENOMIC DNA]</scope>
    <source>
        <strain evidence="3">HR10_N</strain>
    </source>
</reference>
<dbReference type="Pfam" id="PF07859">
    <property type="entry name" value="Abhydrolase_3"/>
    <property type="match status" value="2"/>
</dbReference>
<dbReference type="GO" id="GO:0005829">
    <property type="term" value="C:cytosol"/>
    <property type="evidence" value="ECO:0007669"/>
    <property type="project" value="TreeGrafter"/>
</dbReference>